<reference evidence="2" key="1">
    <citation type="submission" date="2022-11" db="UniProtKB">
        <authorList>
            <consortium name="WormBaseParasite"/>
        </authorList>
    </citation>
    <scope>IDENTIFICATION</scope>
</reference>
<evidence type="ECO:0000313" key="2">
    <source>
        <dbReference type="WBParaSite" id="PS1159_v2.g17538.t1"/>
    </source>
</evidence>
<organism evidence="1 2">
    <name type="scientific">Panagrolaimus sp. PS1159</name>
    <dbReference type="NCBI Taxonomy" id="55785"/>
    <lineage>
        <taxon>Eukaryota</taxon>
        <taxon>Metazoa</taxon>
        <taxon>Ecdysozoa</taxon>
        <taxon>Nematoda</taxon>
        <taxon>Chromadorea</taxon>
        <taxon>Rhabditida</taxon>
        <taxon>Tylenchina</taxon>
        <taxon>Panagrolaimomorpha</taxon>
        <taxon>Panagrolaimoidea</taxon>
        <taxon>Panagrolaimidae</taxon>
        <taxon>Panagrolaimus</taxon>
    </lineage>
</organism>
<protein>
    <submittedName>
        <fullName evidence="2">Uncharacterized protein</fullName>
    </submittedName>
</protein>
<dbReference type="Proteomes" id="UP000887580">
    <property type="component" value="Unplaced"/>
</dbReference>
<accession>A0AC35FJK5</accession>
<evidence type="ECO:0000313" key="1">
    <source>
        <dbReference type="Proteomes" id="UP000887580"/>
    </source>
</evidence>
<name>A0AC35FJK5_9BILA</name>
<dbReference type="WBParaSite" id="PS1159_v2.g17538.t1">
    <property type="protein sequence ID" value="PS1159_v2.g17538.t1"/>
    <property type="gene ID" value="PS1159_v2.g17538"/>
</dbReference>
<sequence>MALPFKKRLGNLRLSDYDESVLASEYTSLNSQSFDGSISTSAESSSASDASSQDSGIHDDLFVFPEAPENSLHLTNRLFRREKKLHVVLRNRTPHHICLVNQERQIRSHAGEFTSVMHLIQFHFTTSAPICSKSSAVLLRIPVPRPKFIQKVTY</sequence>
<proteinExistence type="predicted"/>